<dbReference type="SUPFAM" id="SSF46626">
    <property type="entry name" value="Cytochrome c"/>
    <property type="match status" value="1"/>
</dbReference>
<evidence type="ECO:0000256" key="4">
    <source>
        <dbReference type="ARBA" id="ARBA00022982"/>
    </source>
</evidence>
<evidence type="ECO:0000256" key="5">
    <source>
        <dbReference type="ARBA" id="ARBA00023004"/>
    </source>
</evidence>
<dbReference type="PANTHER" id="PTHR33751">
    <property type="entry name" value="CBB3-TYPE CYTOCHROME C OXIDASE SUBUNIT FIXP"/>
    <property type="match status" value="1"/>
</dbReference>
<keyword evidence="2 6" id="KW-0349">Heme</keyword>
<dbReference type="Proteomes" id="UP000626554">
    <property type="component" value="Unassembled WGS sequence"/>
</dbReference>
<keyword evidence="3 6" id="KW-0479">Metal-binding</keyword>
<dbReference type="InterPro" id="IPR036909">
    <property type="entry name" value="Cyt_c-like_dom_sf"/>
</dbReference>
<evidence type="ECO:0000313" key="10">
    <source>
        <dbReference type="Proteomes" id="UP000626554"/>
    </source>
</evidence>
<accession>A0ABX2Q163</accession>
<evidence type="ECO:0000256" key="2">
    <source>
        <dbReference type="ARBA" id="ARBA00022617"/>
    </source>
</evidence>
<evidence type="ECO:0000256" key="3">
    <source>
        <dbReference type="ARBA" id="ARBA00022723"/>
    </source>
</evidence>
<organism evidence="9 10">
    <name type="scientific">Hymenobacter terrestris</name>
    <dbReference type="NCBI Taxonomy" id="2748310"/>
    <lineage>
        <taxon>Bacteria</taxon>
        <taxon>Pseudomonadati</taxon>
        <taxon>Bacteroidota</taxon>
        <taxon>Cytophagia</taxon>
        <taxon>Cytophagales</taxon>
        <taxon>Hymenobacteraceae</taxon>
        <taxon>Hymenobacter</taxon>
    </lineage>
</organism>
<sequence>MLSVSSVIIRPAVLLVATLLNACSPATDASEADATKPLPPIPPAAAATEMPAGANATVLAAGKTLFAQNCAICHGANGKLGANGARDLTKSNLNAAGRTYMVVNGSVSGVMPGFKGQLTDDQIAQVVAYSLTLK</sequence>
<evidence type="ECO:0000313" key="9">
    <source>
        <dbReference type="EMBL" id="NVO83489.1"/>
    </source>
</evidence>
<evidence type="ECO:0000256" key="6">
    <source>
        <dbReference type="PROSITE-ProRule" id="PRU00433"/>
    </source>
</evidence>
<feature type="chain" id="PRO_5046483033" evidence="7">
    <location>
        <begin position="23"/>
        <end position="134"/>
    </location>
</feature>
<protein>
    <submittedName>
        <fullName evidence="9">Cytochrome c</fullName>
    </submittedName>
</protein>
<feature type="domain" description="Cytochrome c" evidence="8">
    <location>
        <begin position="57"/>
        <end position="134"/>
    </location>
</feature>
<dbReference type="InterPro" id="IPR009056">
    <property type="entry name" value="Cyt_c-like_dom"/>
</dbReference>
<comment type="caution">
    <text evidence="9">The sequence shown here is derived from an EMBL/GenBank/DDBJ whole genome shotgun (WGS) entry which is preliminary data.</text>
</comment>
<dbReference type="Gene3D" id="1.10.760.10">
    <property type="entry name" value="Cytochrome c-like domain"/>
    <property type="match status" value="1"/>
</dbReference>
<proteinExistence type="predicted"/>
<dbReference type="EMBL" id="JABKAV010000002">
    <property type="protein sequence ID" value="NVO83489.1"/>
    <property type="molecule type" value="Genomic_DNA"/>
</dbReference>
<evidence type="ECO:0000256" key="1">
    <source>
        <dbReference type="ARBA" id="ARBA00022448"/>
    </source>
</evidence>
<dbReference type="PRINTS" id="PR00605">
    <property type="entry name" value="CYTCHROMECIC"/>
</dbReference>
<feature type="signal peptide" evidence="7">
    <location>
        <begin position="1"/>
        <end position="22"/>
    </location>
</feature>
<dbReference type="InterPro" id="IPR050597">
    <property type="entry name" value="Cytochrome_c_Oxidase_Subunit"/>
</dbReference>
<evidence type="ECO:0000256" key="7">
    <source>
        <dbReference type="SAM" id="SignalP"/>
    </source>
</evidence>
<name>A0ABX2Q163_9BACT</name>
<evidence type="ECO:0000259" key="8">
    <source>
        <dbReference type="PROSITE" id="PS51007"/>
    </source>
</evidence>
<reference evidence="9 10" key="1">
    <citation type="submission" date="2020-05" db="EMBL/GenBank/DDBJ databases">
        <title>Hymenobacter terrestris sp. nov. and Hymenobacter lapidiphilus sp. nov., isolated from regoliths in Antarctica.</title>
        <authorList>
            <person name="Sedlacek I."/>
            <person name="Pantucek R."/>
            <person name="Zeman M."/>
            <person name="Holochova P."/>
            <person name="Kralova S."/>
            <person name="Stankova E."/>
            <person name="Sedo O."/>
            <person name="Micenkova L."/>
            <person name="Svec P."/>
            <person name="Gupta V."/>
            <person name="Sood U."/>
            <person name="Korpole U.S."/>
            <person name="Lal R."/>
        </authorList>
    </citation>
    <scope>NUCLEOTIDE SEQUENCE [LARGE SCALE GENOMIC DNA]</scope>
    <source>
        <strain evidence="9 10">P5252</strain>
    </source>
</reference>
<keyword evidence="10" id="KW-1185">Reference proteome</keyword>
<keyword evidence="5 6" id="KW-0408">Iron</keyword>
<dbReference type="InterPro" id="IPR008168">
    <property type="entry name" value="Cyt_C_IC"/>
</dbReference>
<dbReference type="PANTHER" id="PTHR33751:SF1">
    <property type="entry name" value="CBB3-TYPE CYTOCHROME C OXIDASE SUBUNIT FIXP"/>
    <property type="match status" value="1"/>
</dbReference>
<dbReference type="PROSITE" id="PS51007">
    <property type="entry name" value="CYTC"/>
    <property type="match status" value="1"/>
</dbReference>
<keyword evidence="4" id="KW-0249">Electron transport</keyword>
<dbReference type="RefSeq" id="WP_176897213.1">
    <property type="nucleotide sequence ID" value="NZ_JABKAV010000002.1"/>
</dbReference>
<keyword evidence="1" id="KW-0813">Transport</keyword>
<gene>
    <name evidence="9" type="ORF">HW556_01210</name>
</gene>
<dbReference type="Pfam" id="PF13442">
    <property type="entry name" value="Cytochrome_CBB3"/>
    <property type="match status" value="1"/>
</dbReference>
<keyword evidence="7" id="KW-0732">Signal</keyword>